<dbReference type="InterPro" id="IPR021719">
    <property type="entry name" value="Prot_inh_I78"/>
</dbReference>
<evidence type="ECO:0000256" key="1">
    <source>
        <dbReference type="SAM" id="SignalP"/>
    </source>
</evidence>
<keyword evidence="1" id="KW-0732">Signal</keyword>
<dbReference type="RefSeq" id="WP_371438033.1">
    <property type="nucleotide sequence ID" value="NZ_JBHSRS010000083.1"/>
</dbReference>
<evidence type="ECO:0000313" key="2">
    <source>
        <dbReference type="EMBL" id="MFC6283407.1"/>
    </source>
</evidence>
<name>A0ABW1U1F5_9BURK</name>
<dbReference type="PANTHER" id="PTHR39600">
    <property type="entry name" value="PEPTIDASE INHIBITOR I78 FAMILY PROTEIN"/>
    <property type="match status" value="1"/>
</dbReference>
<sequence length="105" mass="11027">MKRQYLLPTLSAALLCLLSACAQQTPATPAAPPANSATGQCNPSGAQFAVGRAAEAALVEQARQRSGAQMARVIRPGQPVTLDYNLQRLNLDIDAGNRITRAHCG</sequence>
<organism evidence="2 3">
    <name type="scientific">Polaromonas aquatica</name>
    <dbReference type="NCBI Taxonomy" id="332657"/>
    <lineage>
        <taxon>Bacteria</taxon>
        <taxon>Pseudomonadati</taxon>
        <taxon>Pseudomonadota</taxon>
        <taxon>Betaproteobacteria</taxon>
        <taxon>Burkholderiales</taxon>
        <taxon>Comamonadaceae</taxon>
        <taxon>Polaromonas</taxon>
    </lineage>
</organism>
<accession>A0ABW1U1F5</accession>
<gene>
    <name evidence="2" type="ORF">ACFQND_19445</name>
</gene>
<feature type="signal peptide" evidence="1">
    <location>
        <begin position="1"/>
        <end position="22"/>
    </location>
</feature>
<keyword evidence="3" id="KW-1185">Reference proteome</keyword>
<dbReference type="Gene3D" id="3.30.10.10">
    <property type="entry name" value="Trypsin Inhibitor V, subunit A"/>
    <property type="match status" value="1"/>
</dbReference>
<evidence type="ECO:0000313" key="3">
    <source>
        <dbReference type="Proteomes" id="UP001596270"/>
    </source>
</evidence>
<dbReference type="Pfam" id="PF11720">
    <property type="entry name" value="Inhibitor_I78"/>
    <property type="match status" value="1"/>
</dbReference>
<dbReference type="PANTHER" id="PTHR39600:SF1">
    <property type="entry name" value="PEPTIDASE INHIBITOR I78 FAMILY PROTEIN"/>
    <property type="match status" value="1"/>
</dbReference>
<dbReference type="PROSITE" id="PS51257">
    <property type="entry name" value="PROKAR_LIPOPROTEIN"/>
    <property type="match status" value="1"/>
</dbReference>
<dbReference type="EMBL" id="JBHSRS010000083">
    <property type="protein sequence ID" value="MFC6283407.1"/>
    <property type="molecule type" value="Genomic_DNA"/>
</dbReference>
<protein>
    <submittedName>
        <fullName evidence="2">I78 family peptidase inhibitor</fullName>
    </submittedName>
</protein>
<dbReference type="Proteomes" id="UP001596270">
    <property type="component" value="Unassembled WGS sequence"/>
</dbReference>
<feature type="chain" id="PRO_5045889474" evidence="1">
    <location>
        <begin position="23"/>
        <end position="105"/>
    </location>
</feature>
<comment type="caution">
    <text evidence="2">The sequence shown here is derived from an EMBL/GenBank/DDBJ whole genome shotgun (WGS) entry which is preliminary data.</text>
</comment>
<reference evidence="3" key="1">
    <citation type="journal article" date="2019" name="Int. J. Syst. Evol. Microbiol.">
        <title>The Global Catalogue of Microorganisms (GCM) 10K type strain sequencing project: providing services to taxonomists for standard genome sequencing and annotation.</title>
        <authorList>
            <consortium name="The Broad Institute Genomics Platform"/>
            <consortium name="The Broad Institute Genome Sequencing Center for Infectious Disease"/>
            <person name="Wu L."/>
            <person name="Ma J."/>
        </authorList>
    </citation>
    <scope>NUCLEOTIDE SEQUENCE [LARGE SCALE GENOMIC DNA]</scope>
    <source>
        <strain evidence="3">CCUG 39402</strain>
    </source>
</reference>
<proteinExistence type="predicted"/>